<dbReference type="InterPro" id="IPR029044">
    <property type="entry name" value="Nucleotide-diphossugar_trans"/>
</dbReference>
<evidence type="ECO:0000313" key="2">
    <source>
        <dbReference type="Proteomes" id="UP000182058"/>
    </source>
</evidence>
<evidence type="ECO:0000313" key="1">
    <source>
        <dbReference type="EMBL" id="SDU72978.1"/>
    </source>
</evidence>
<proteinExistence type="predicted"/>
<gene>
    <name evidence="1" type="ORF">SAMN04490201_4394</name>
</gene>
<sequence length="348" mass="39522">MMHSINASAIGGNQLLYLLYGDKAVYRHEAKFSILTALRHRKSPVDFTITLMTDQPEAFDGWPITVLPLSADTLDTWQGVGGYSHRRKACAIQAGVGLADKTIFIDTDTVFVKDPSRLFKRVTDDQFLMDEFEWRWDEASLRSEFSVLVTHLNTGNEAPAPTLRLFNSGVCGMTKANGDILDGAISLIDQWVHHGATLLTIEQIAMSFMLAGRKVVEANDCVNHYFSVKRYHHAMYRVFFDKHGENYRYDLLGATFAVPTRLPNNSLRNRLQLKWAFRGQFAASRKIAKFYLLGKAANNALYLEACKYLWWTVAIEELRNLEPADKSLNKLAELWQTDPEFLSLIEGM</sequence>
<reference evidence="1 2" key="1">
    <citation type="submission" date="2016-10" db="EMBL/GenBank/DDBJ databases">
        <authorList>
            <person name="Varghese N."/>
            <person name="Submissions S."/>
        </authorList>
    </citation>
    <scope>NUCLEOTIDE SEQUENCE [LARGE SCALE GENOMIC DNA]</scope>
    <source>
        <strain evidence="1 2">BS3667</strain>
    </source>
</reference>
<organism evidence="1 2">
    <name type="scientific">Pseudomonas psychrophila</name>
    <dbReference type="NCBI Taxonomy" id="122355"/>
    <lineage>
        <taxon>Bacteria</taxon>
        <taxon>Pseudomonadati</taxon>
        <taxon>Pseudomonadota</taxon>
        <taxon>Gammaproteobacteria</taxon>
        <taxon>Pseudomonadales</taxon>
        <taxon>Pseudomonadaceae</taxon>
        <taxon>Pseudomonas</taxon>
    </lineage>
</organism>
<accession>A0ABY0W4Z1</accession>
<dbReference type="GeneID" id="96621926"/>
<dbReference type="EMBL" id="LT629795">
    <property type="protein sequence ID" value="SDU72978.1"/>
    <property type="molecule type" value="Genomic_DNA"/>
</dbReference>
<dbReference type="SUPFAM" id="SSF53448">
    <property type="entry name" value="Nucleotide-diphospho-sugar transferases"/>
    <property type="match status" value="1"/>
</dbReference>
<evidence type="ECO:0008006" key="3">
    <source>
        <dbReference type="Google" id="ProtNLM"/>
    </source>
</evidence>
<dbReference type="Proteomes" id="UP000182058">
    <property type="component" value="Chromosome I"/>
</dbReference>
<name>A0ABY0W4Z1_9PSED</name>
<protein>
    <recommendedName>
        <fullName evidence="3">Glycosyl transferase</fullName>
    </recommendedName>
</protein>
<keyword evidence="2" id="KW-1185">Reference proteome</keyword>
<dbReference type="RefSeq" id="WP_048654691.1">
    <property type="nucleotide sequence ID" value="NZ_CP049044.1"/>
</dbReference>